<dbReference type="InterPro" id="IPR039319">
    <property type="entry name" value="ELF3-like"/>
</dbReference>
<evidence type="ECO:0000256" key="1">
    <source>
        <dbReference type="SAM" id="MobiDB-lite"/>
    </source>
</evidence>
<accession>A0ABC8RLQ7</accession>
<dbReference type="AlphaFoldDB" id="A0ABC8RLQ7"/>
<evidence type="ECO:0000313" key="2">
    <source>
        <dbReference type="EMBL" id="CAK9143964.1"/>
    </source>
</evidence>
<dbReference type="Proteomes" id="UP001642360">
    <property type="component" value="Unassembled WGS sequence"/>
</dbReference>
<reference evidence="2 3" key="1">
    <citation type="submission" date="2024-02" db="EMBL/GenBank/DDBJ databases">
        <authorList>
            <person name="Vignale AGUSTIN F."/>
            <person name="Sosa J E."/>
            <person name="Modenutti C."/>
        </authorList>
    </citation>
    <scope>NUCLEOTIDE SEQUENCE [LARGE SCALE GENOMIC DNA]</scope>
</reference>
<feature type="compositionally biased region" description="Polar residues" evidence="1">
    <location>
        <begin position="203"/>
        <end position="225"/>
    </location>
</feature>
<dbReference type="PANTHER" id="PTHR34281:SF2">
    <property type="entry name" value="PROTEIN EARLY FLOWERING 3"/>
    <property type="match status" value="1"/>
</dbReference>
<sequence>MKRGKDEEKIMGPMFPRLHVNDTEKGGPRAPPRNKMALYEQLSIPSQRFNPGVLPVNPNNNTNLVAPASSSQGMGHERSTPFPLQLSPSVHPVEKPQTGYCNLNTPSIQPEQKKKQDEDDFRVPIFVHSRMGQDHTDHSNSMGMEKLSPFSPAYLGSSMKLQNANDKEPKLSSSTGHKLRQEGRSESGENSNEFVAGRKHAVKSTSNMSSRENAGGSLKQTNASSSYECHDYPANNFSRLQGTEDSLGLECRHDSQPDNSVEKPLMVLANGNSSISMTVFPSEKRRSPNEPLNDMESCEERTCRSLQAGNVDRDDVSETSMVDSMSGLEISPDDVVEMIGQKHFWKARRAIAK</sequence>
<keyword evidence="3" id="KW-1185">Reference proteome</keyword>
<evidence type="ECO:0000313" key="3">
    <source>
        <dbReference type="Proteomes" id="UP001642360"/>
    </source>
</evidence>
<feature type="compositionally biased region" description="Basic and acidic residues" evidence="1">
    <location>
        <begin position="1"/>
        <end position="10"/>
    </location>
</feature>
<evidence type="ECO:0008006" key="4">
    <source>
        <dbReference type="Google" id="ProtNLM"/>
    </source>
</evidence>
<dbReference type="EMBL" id="CAUOFW020001353">
    <property type="protein sequence ID" value="CAK9143964.1"/>
    <property type="molecule type" value="Genomic_DNA"/>
</dbReference>
<proteinExistence type="predicted"/>
<dbReference type="PANTHER" id="PTHR34281">
    <property type="entry name" value="PROTEIN EARLY FLOWERING 3"/>
    <property type="match status" value="1"/>
</dbReference>
<name>A0ABC8RLQ7_9AQUA</name>
<feature type="region of interest" description="Disordered" evidence="1">
    <location>
        <begin position="1"/>
        <end position="33"/>
    </location>
</feature>
<protein>
    <recommendedName>
        <fullName evidence="4">Early flowering 3</fullName>
    </recommendedName>
</protein>
<gene>
    <name evidence="2" type="ORF">ILEXP_LOCUS11703</name>
</gene>
<comment type="caution">
    <text evidence="2">The sequence shown here is derived from an EMBL/GenBank/DDBJ whole genome shotgun (WGS) entry which is preliminary data.</text>
</comment>
<feature type="region of interest" description="Disordered" evidence="1">
    <location>
        <begin position="164"/>
        <end position="225"/>
    </location>
</feature>
<organism evidence="2 3">
    <name type="scientific">Ilex paraguariensis</name>
    <name type="common">yerba mate</name>
    <dbReference type="NCBI Taxonomy" id="185542"/>
    <lineage>
        <taxon>Eukaryota</taxon>
        <taxon>Viridiplantae</taxon>
        <taxon>Streptophyta</taxon>
        <taxon>Embryophyta</taxon>
        <taxon>Tracheophyta</taxon>
        <taxon>Spermatophyta</taxon>
        <taxon>Magnoliopsida</taxon>
        <taxon>eudicotyledons</taxon>
        <taxon>Gunneridae</taxon>
        <taxon>Pentapetalae</taxon>
        <taxon>asterids</taxon>
        <taxon>campanulids</taxon>
        <taxon>Aquifoliales</taxon>
        <taxon>Aquifoliaceae</taxon>
        <taxon>Ilex</taxon>
    </lineage>
</organism>